<dbReference type="InterPro" id="IPR036097">
    <property type="entry name" value="HisK_dim/P_sf"/>
</dbReference>
<dbReference type="InterPro" id="IPR003660">
    <property type="entry name" value="HAMP_dom"/>
</dbReference>
<dbReference type="Pfam" id="PF16736">
    <property type="entry name" value="sCache_like"/>
    <property type="match status" value="1"/>
</dbReference>
<dbReference type="CDD" id="cd00082">
    <property type="entry name" value="HisKA"/>
    <property type="match status" value="1"/>
</dbReference>
<keyword evidence="10" id="KW-0902">Two-component regulatory system</keyword>
<reference evidence="16 17" key="1">
    <citation type="submission" date="2024-01" db="EMBL/GenBank/DDBJ databases">
        <title>Complete Genome Sequence of Alkalicoccus halolimnae BZ-SZ-XJ29T, a Moderately Halophilic Bacterium Isolated from a Salt Lake.</title>
        <authorList>
            <person name="Zhao B."/>
        </authorList>
    </citation>
    <scope>NUCLEOTIDE SEQUENCE [LARGE SCALE GENOMIC DNA]</scope>
    <source>
        <strain evidence="16 17">BZ-SZ-XJ29</strain>
    </source>
</reference>
<dbReference type="Pfam" id="PF00512">
    <property type="entry name" value="HisKA"/>
    <property type="match status" value="1"/>
</dbReference>
<dbReference type="InterPro" id="IPR004358">
    <property type="entry name" value="Sig_transdc_His_kin-like_C"/>
</dbReference>
<dbReference type="PROSITE" id="PS50885">
    <property type="entry name" value="HAMP"/>
    <property type="match status" value="1"/>
</dbReference>
<dbReference type="PROSITE" id="PS50109">
    <property type="entry name" value="HIS_KIN"/>
    <property type="match status" value="1"/>
</dbReference>
<dbReference type="SUPFAM" id="SSF47384">
    <property type="entry name" value="Homodimeric domain of signal transducing histidine kinase"/>
    <property type="match status" value="1"/>
</dbReference>
<evidence type="ECO:0000256" key="1">
    <source>
        <dbReference type="ARBA" id="ARBA00000085"/>
    </source>
</evidence>
<evidence type="ECO:0000256" key="7">
    <source>
        <dbReference type="ARBA" id="ARBA00022741"/>
    </source>
</evidence>
<dbReference type="Pfam" id="PF00672">
    <property type="entry name" value="HAMP"/>
    <property type="match status" value="1"/>
</dbReference>
<dbReference type="CDD" id="cd06225">
    <property type="entry name" value="HAMP"/>
    <property type="match status" value="1"/>
</dbReference>
<dbReference type="FunFam" id="3.30.565.10:FF:000023">
    <property type="entry name" value="PAS domain-containing sensor histidine kinase"/>
    <property type="match status" value="1"/>
</dbReference>
<dbReference type="Gene3D" id="3.30.565.10">
    <property type="entry name" value="Histidine kinase-like ATPase, C-terminal domain"/>
    <property type="match status" value="1"/>
</dbReference>
<keyword evidence="11 13" id="KW-0472">Membrane</keyword>
<evidence type="ECO:0000259" key="14">
    <source>
        <dbReference type="PROSITE" id="PS50109"/>
    </source>
</evidence>
<evidence type="ECO:0000256" key="10">
    <source>
        <dbReference type="ARBA" id="ARBA00023012"/>
    </source>
</evidence>
<dbReference type="Gene3D" id="1.10.287.130">
    <property type="match status" value="1"/>
</dbReference>
<dbReference type="FunFam" id="1.10.287.130:FF:000008">
    <property type="entry name" value="Two-component sensor histidine kinase"/>
    <property type="match status" value="1"/>
</dbReference>
<evidence type="ECO:0000256" key="4">
    <source>
        <dbReference type="ARBA" id="ARBA00022475"/>
    </source>
</evidence>
<evidence type="ECO:0000256" key="9">
    <source>
        <dbReference type="ARBA" id="ARBA00022840"/>
    </source>
</evidence>
<dbReference type="Gene3D" id="1.10.8.500">
    <property type="entry name" value="HAMP domain in histidine kinase"/>
    <property type="match status" value="1"/>
</dbReference>
<dbReference type="Pfam" id="PF00989">
    <property type="entry name" value="PAS"/>
    <property type="match status" value="1"/>
</dbReference>
<evidence type="ECO:0000313" key="16">
    <source>
        <dbReference type="EMBL" id="WWD79276.1"/>
    </source>
</evidence>
<dbReference type="EMBL" id="CP144914">
    <property type="protein sequence ID" value="WWD79276.1"/>
    <property type="molecule type" value="Genomic_DNA"/>
</dbReference>
<evidence type="ECO:0000256" key="2">
    <source>
        <dbReference type="ARBA" id="ARBA00004651"/>
    </source>
</evidence>
<gene>
    <name evidence="16" type="ORF">FTX54_012730</name>
</gene>
<evidence type="ECO:0000256" key="6">
    <source>
        <dbReference type="ARBA" id="ARBA00022679"/>
    </source>
</evidence>
<protein>
    <recommendedName>
        <fullName evidence="3">histidine kinase</fullName>
        <ecNumber evidence="3">2.7.13.3</ecNumber>
    </recommendedName>
</protein>
<dbReference type="InterPro" id="IPR050351">
    <property type="entry name" value="BphY/WalK/GraS-like"/>
</dbReference>
<dbReference type="InterPro" id="IPR035965">
    <property type="entry name" value="PAS-like_dom_sf"/>
</dbReference>
<dbReference type="GO" id="GO:0005886">
    <property type="term" value="C:plasma membrane"/>
    <property type="evidence" value="ECO:0007669"/>
    <property type="project" value="UniProtKB-SubCell"/>
</dbReference>
<dbReference type="OrthoDB" id="9813151at2"/>
<evidence type="ECO:0000313" key="17">
    <source>
        <dbReference type="Proteomes" id="UP000321816"/>
    </source>
</evidence>
<dbReference type="PRINTS" id="PR00344">
    <property type="entry name" value="BCTRLSENSOR"/>
</dbReference>
<dbReference type="InterPro" id="IPR036890">
    <property type="entry name" value="HATPase_C_sf"/>
</dbReference>
<dbReference type="EC" id="2.7.13.3" evidence="3"/>
<accession>A0A5C7FLX6</accession>
<feature type="coiled-coil region" evidence="12">
    <location>
        <begin position="229"/>
        <end position="256"/>
    </location>
</feature>
<keyword evidence="5" id="KW-0597">Phosphoprotein</keyword>
<dbReference type="GO" id="GO:0005524">
    <property type="term" value="F:ATP binding"/>
    <property type="evidence" value="ECO:0007669"/>
    <property type="project" value="UniProtKB-KW"/>
</dbReference>
<dbReference type="KEGG" id="ahal:FTX54_012730"/>
<keyword evidence="13" id="KW-0812">Transmembrane</keyword>
<keyword evidence="17" id="KW-1185">Reference proteome</keyword>
<keyword evidence="12" id="KW-0175">Coiled coil</keyword>
<keyword evidence="13" id="KW-1133">Transmembrane helix</keyword>
<evidence type="ECO:0000256" key="5">
    <source>
        <dbReference type="ARBA" id="ARBA00022553"/>
    </source>
</evidence>
<dbReference type="GO" id="GO:0004721">
    <property type="term" value="F:phosphoprotein phosphatase activity"/>
    <property type="evidence" value="ECO:0007669"/>
    <property type="project" value="TreeGrafter"/>
</dbReference>
<keyword evidence="9 16" id="KW-0067">ATP-binding</keyword>
<feature type="transmembrane region" description="Helical" evidence="13">
    <location>
        <begin position="165"/>
        <end position="183"/>
    </location>
</feature>
<dbReference type="PANTHER" id="PTHR45453:SF1">
    <property type="entry name" value="PHOSPHATE REGULON SENSOR PROTEIN PHOR"/>
    <property type="match status" value="1"/>
</dbReference>
<dbReference type="SMART" id="SM00091">
    <property type="entry name" value="PAS"/>
    <property type="match status" value="1"/>
</dbReference>
<dbReference type="SMART" id="SM00387">
    <property type="entry name" value="HATPase_c"/>
    <property type="match status" value="1"/>
</dbReference>
<name>A0A5C7FLX6_9BACI</name>
<dbReference type="Gene3D" id="3.30.450.20">
    <property type="entry name" value="PAS domain"/>
    <property type="match status" value="2"/>
</dbReference>
<dbReference type="InterPro" id="IPR013767">
    <property type="entry name" value="PAS_fold"/>
</dbReference>
<evidence type="ECO:0000256" key="11">
    <source>
        <dbReference type="ARBA" id="ARBA00023136"/>
    </source>
</evidence>
<dbReference type="Proteomes" id="UP000321816">
    <property type="component" value="Chromosome"/>
</dbReference>
<dbReference type="AlphaFoldDB" id="A0A5C7FLX6"/>
<evidence type="ECO:0000256" key="13">
    <source>
        <dbReference type="SAM" id="Phobius"/>
    </source>
</evidence>
<dbReference type="SUPFAM" id="SSF55874">
    <property type="entry name" value="ATPase domain of HSP90 chaperone/DNA topoisomerase II/histidine kinase"/>
    <property type="match status" value="1"/>
</dbReference>
<dbReference type="GO" id="GO:0006355">
    <property type="term" value="P:regulation of DNA-templated transcription"/>
    <property type="evidence" value="ECO:0007669"/>
    <property type="project" value="InterPro"/>
</dbReference>
<dbReference type="InterPro" id="IPR031967">
    <property type="entry name" value="PhoR_single_Cache-like_dom"/>
</dbReference>
<dbReference type="CDD" id="cd00075">
    <property type="entry name" value="HATPase"/>
    <property type="match status" value="1"/>
</dbReference>
<dbReference type="GO" id="GO:0000155">
    <property type="term" value="F:phosphorelay sensor kinase activity"/>
    <property type="evidence" value="ECO:0007669"/>
    <property type="project" value="InterPro"/>
</dbReference>
<dbReference type="Pfam" id="PF02518">
    <property type="entry name" value="HATPase_c"/>
    <property type="match status" value="1"/>
</dbReference>
<evidence type="ECO:0000259" key="15">
    <source>
        <dbReference type="PROSITE" id="PS50885"/>
    </source>
</evidence>
<dbReference type="SMART" id="SM00304">
    <property type="entry name" value="HAMP"/>
    <property type="match status" value="1"/>
</dbReference>
<comment type="catalytic activity">
    <reaction evidence="1">
        <text>ATP + protein L-histidine = ADP + protein N-phospho-L-histidine.</text>
        <dbReference type="EC" id="2.7.13.3"/>
    </reaction>
</comment>
<dbReference type="RefSeq" id="WP_147803415.1">
    <property type="nucleotide sequence ID" value="NZ_CP144914.1"/>
</dbReference>
<proteinExistence type="predicted"/>
<keyword evidence="4" id="KW-1003">Cell membrane</keyword>
<keyword evidence="8" id="KW-0418">Kinase</keyword>
<keyword evidence="6" id="KW-0808">Transferase</keyword>
<comment type="subcellular location">
    <subcellularLocation>
        <location evidence="2">Cell membrane</location>
        <topology evidence="2">Multi-pass membrane protein</topology>
    </subcellularLocation>
</comment>
<dbReference type="SMART" id="SM00388">
    <property type="entry name" value="HisKA"/>
    <property type="match status" value="1"/>
</dbReference>
<organism evidence="16 17">
    <name type="scientific">Alkalicoccus halolimnae</name>
    <dbReference type="NCBI Taxonomy" id="1667239"/>
    <lineage>
        <taxon>Bacteria</taxon>
        <taxon>Bacillati</taxon>
        <taxon>Bacillota</taxon>
        <taxon>Bacilli</taxon>
        <taxon>Bacillales</taxon>
        <taxon>Bacillaceae</taxon>
        <taxon>Alkalicoccus</taxon>
    </lineage>
</organism>
<evidence type="ECO:0000256" key="3">
    <source>
        <dbReference type="ARBA" id="ARBA00012438"/>
    </source>
</evidence>
<dbReference type="InterPro" id="IPR003661">
    <property type="entry name" value="HisK_dim/P_dom"/>
</dbReference>
<sequence length="593" mass="67646">MNSYRLRLILPLLLIILLVLASLGTILGPFIQGFYQERMSDRLEKEASVVAYSLAETNFTPEETMNGRVREIADRLDARITIIDLEGGVLAESETDPETMDNHLNRPEIQQAAESGGSSSVVRYSETVNEEMLYYAEPFFLEEEEVGYLRLSLEMSELNEVYQNVWILIFVSFLIAFLIILGFTSKLTNELIKPIEDARRVANELARGNFKARTYEGLQVETGELNRSINVLAENLDQITKTYENQQERLETLIENMGSALLLINSKGDITLMNQSCKDVFEEETDAWLNQVYYNVIKHKKVIKFIQEIFMLEKPLQRQMRWPAGIYMKHFDVHGAPIIGQDEKLKDIVLVFHDITELKKLEQTRKDFVANVSHELKTPVTSLKGFTETLLDGAMHDEDLREKFLTIIAKESERLEVLISDLLELSRIEGEHFNLNWEEVDLAVLTSEVTTMLADKAKEKDMNLYTKTDGNVKVLADSARLKQVLINLINNAIVYTPQGGDIRIRVRGQEENVVIEVSDTGIGITKKEIPRIFERFYRVDRARSRNSGGTGLGLAIVKHLAEAHHAKISVDSKPGKGTTFRLELSRKPFEEKE</sequence>
<dbReference type="SUPFAM" id="SSF158472">
    <property type="entry name" value="HAMP domain-like"/>
    <property type="match status" value="1"/>
</dbReference>
<dbReference type="PANTHER" id="PTHR45453">
    <property type="entry name" value="PHOSPHATE REGULON SENSOR PROTEIN PHOR"/>
    <property type="match status" value="1"/>
</dbReference>
<keyword evidence="7" id="KW-0547">Nucleotide-binding</keyword>
<dbReference type="NCBIfam" id="NF046044">
    <property type="entry name" value="PnpS"/>
    <property type="match status" value="1"/>
</dbReference>
<dbReference type="InterPro" id="IPR005467">
    <property type="entry name" value="His_kinase_dom"/>
</dbReference>
<dbReference type="InterPro" id="IPR000014">
    <property type="entry name" value="PAS"/>
</dbReference>
<feature type="domain" description="HAMP" evidence="15">
    <location>
        <begin position="189"/>
        <end position="241"/>
    </location>
</feature>
<dbReference type="InterPro" id="IPR003594">
    <property type="entry name" value="HATPase_dom"/>
</dbReference>
<dbReference type="GO" id="GO:0016036">
    <property type="term" value="P:cellular response to phosphate starvation"/>
    <property type="evidence" value="ECO:0007669"/>
    <property type="project" value="TreeGrafter"/>
</dbReference>
<evidence type="ECO:0000256" key="12">
    <source>
        <dbReference type="SAM" id="Coils"/>
    </source>
</evidence>
<evidence type="ECO:0000256" key="8">
    <source>
        <dbReference type="ARBA" id="ARBA00022777"/>
    </source>
</evidence>
<dbReference type="SUPFAM" id="SSF55785">
    <property type="entry name" value="PYP-like sensor domain (PAS domain)"/>
    <property type="match status" value="1"/>
</dbReference>
<feature type="domain" description="Histidine kinase" evidence="14">
    <location>
        <begin position="371"/>
        <end position="588"/>
    </location>
</feature>